<reference evidence="4 5" key="1">
    <citation type="journal article" date="2021" name="BMC Genomics">
        <title>Datura genome reveals duplications of psychoactive alkaloid biosynthetic genes and high mutation rate following tissue culture.</title>
        <authorList>
            <person name="Rajewski A."/>
            <person name="Carter-House D."/>
            <person name="Stajich J."/>
            <person name="Litt A."/>
        </authorList>
    </citation>
    <scope>NUCLEOTIDE SEQUENCE [LARGE SCALE GENOMIC DNA]</scope>
    <source>
        <strain evidence="4">AR-01</strain>
    </source>
</reference>
<evidence type="ECO:0000256" key="2">
    <source>
        <dbReference type="SAM" id="MobiDB-lite"/>
    </source>
</evidence>
<dbReference type="EMBL" id="JACEIK010000744">
    <property type="protein sequence ID" value="MCD7461675.1"/>
    <property type="molecule type" value="Genomic_DNA"/>
</dbReference>
<feature type="transmembrane region" description="Helical" evidence="3">
    <location>
        <begin position="332"/>
        <end position="352"/>
    </location>
</feature>
<feature type="transmembrane region" description="Helical" evidence="3">
    <location>
        <begin position="393"/>
        <end position="412"/>
    </location>
</feature>
<evidence type="ECO:0000256" key="3">
    <source>
        <dbReference type="SAM" id="Phobius"/>
    </source>
</evidence>
<keyword evidence="3" id="KW-0472">Membrane</keyword>
<protein>
    <submittedName>
        <fullName evidence="4">Uncharacterized protein</fullName>
    </submittedName>
</protein>
<dbReference type="InterPro" id="IPR036259">
    <property type="entry name" value="MFS_trans_sf"/>
</dbReference>
<evidence type="ECO:0000313" key="5">
    <source>
        <dbReference type="Proteomes" id="UP000823775"/>
    </source>
</evidence>
<feature type="transmembrane region" description="Helical" evidence="3">
    <location>
        <begin position="458"/>
        <end position="478"/>
    </location>
</feature>
<keyword evidence="5" id="KW-1185">Reference proteome</keyword>
<keyword evidence="3" id="KW-1133">Transmembrane helix</keyword>
<gene>
    <name evidence="4" type="ORF">HAX54_046799</name>
</gene>
<dbReference type="SUPFAM" id="SSF103473">
    <property type="entry name" value="MFS general substrate transporter"/>
    <property type="match status" value="1"/>
</dbReference>
<feature type="transmembrane region" description="Helical" evidence="3">
    <location>
        <begin position="68"/>
        <end position="91"/>
    </location>
</feature>
<accession>A0ABS8SRN6</accession>
<feature type="transmembrane region" description="Helical" evidence="3">
    <location>
        <begin position="364"/>
        <end position="381"/>
    </location>
</feature>
<dbReference type="Gene3D" id="1.20.1250.20">
    <property type="entry name" value="MFS general substrate transporter like domains"/>
    <property type="match status" value="1"/>
</dbReference>
<feature type="transmembrane region" description="Helical" evidence="3">
    <location>
        <begin position="424"/>
        <end position="446"/>
    </location>
</feature>
<evidence type="ECO:0000256" key="1">
    <source>
        <dbReference type="ARBA" id="ARBA00044504"/>
    </source>
</evidence>
<comment type="similarity">
    <text evidence="1">Belongs to the major facilitator superfamily. Phosphate:H(+) symporter (TC 2.A.1.9) family.</text>
</comment>
<keyword evidence="3" id="KW-0812">Transmembrane</keyword>
<feature type="transmembrane region" description="Helical" evidence="3">
    <location>
        <begin position="142"/>
        <end position="161"/>
    </location>
</feature>
<comment type="caution">
    <text evidence="4">The sequence shown here is derived from an EMBL/GenBank/DDBJ whole genome shotgun (WGS) entry which is preliminary data.</text>
</comment>
<feature type="transmembrane region" description="Helical" evidence="3">
    <location>
        <begin position="173"/>
        <end position="192"/>
    </location>
</feature>
<organism evidence="4 5">
    <name type="scientific">Datura stramonium</name>
    <name type="common">Jimsonweed</name>
    <name type="synonym">Common thornapple</name>
    <dbReference type="NCBI Taxonomy" id="4076"/>
    <lineage>
        <taxon>Eukaryota</taxon>
        <taxon>Viridiplantae</taxon>
        <taxon>Streptophyta</taxon>
        <taxon>Embryophyta</taxon>
        <taxon>Tracheophyta</taxon>
        <taxon>Spermatophyta</taxon>
        <taxon>Magnoliopsida</taxon>
        <taxon>eudicotyledons</taxon>
        <taxon>Gunneridae</taxon>
        <taxon>Pentapetalae</taxon>
        <taxon>asterids</taxon>
        <taxon>lamiids</taxon>
        <taxon>Solanales</taxon>
        <taxon>Solanaceae</taxon>
        <taxon>Solanoideae</taxon>
        <taxon>Datureae</taxon>
        <taxon>Datura</taxon>
    </lineage>
</organism>
<dbReference type="CDD" id="cd06174">
    <property type="entry name" value="MFS"/>
    <property type="match status" value="1"/>
</dbReference>
<feature type="transmembrane region" description="Helical" evidence="3">
    <location>
        <begin position="198"/>
        <end position="221"/>
    </location>
</feature>
<dbReference type="PANTHER" id="PTHR37891:SF1">
    <property type="entry name" value="OS06G0113900 PROTEIN"/>
    <property type="match status" value="1"/>
</dbReference>
<proteinExistence type="inferred from homology"/>
<dbReference type="PANTHER" id="PTHR37891">
    <property type="entry name" value="OS06G0113900 PROTEIN"/>
    <property type="match status" value="1"/>
</dbReference>
<name>A0ABS8SRN6_DATST</name>
<sequence>MEENTYEMETASTRRPRSMEDEEEMSKQDVHKVGMKLQRADEEEEDYRGSYGGDDQEMKPTKTEVFGWHLYGMCSYFIHTVLIPIVFPLIVSQTLYWPQQPQLGIVKNAKGLECRQRELELYEMLTKHRINLSGIEYSALEWTSISWIIGLILAAPVLGFLSIHLDYGRNQQLIAAASTAIGALFCLPAGFFKTRWIFPPYIAAIVAANTIASSCHARHLGLMVRGLVGSPIRKSQFPDRRAVASWLSLHSTAAGCLGAAIMSAFTYHMLRKSDSFTSLWVVSIFSGLIWFIGMVHVATSNRPGQNAGLHTSSAPKTHVVSIFKYPHAAGSLAGVFLSSFTTMCIFTAGVLYSIGDLCIPPVNILYLWLTYFIFPLVSLPLTHPLQQLIRADAVKMQLLGFILSAIVSGFGFYYRRDDWNRVHIFIFAAIQTTATGLLHAFGRVLWLDCSPSGKEGAFSVWFSWVRALGTCAGFALASSSPQNIEMSFGVAFCAAILGKIILIFGNISNFGGAKAAGHVKEYYSQRGSPVPAALDIGVESKVPVSTDVQEEVKVQI</sequence>
<feature type="transmembrane region" description="Helical" evidence="3">
    <location>
        <begin position="279"/>
        <end position="298"/>
    </location>
</feature>
<evidence type="ECO:0000313" key="4">
    <source>
        <dbReference type="EMBL" id="MCD7461675.1"/>
    </source>
</evidence>
<dbReference type="Proteomes" id="UP000823775">
    <property type="component" value="Unassembled WGS sequence"/>
</dbReference>
<feature type="transmembrane region" description="Helical" evidence="3">
    <location>
        <begin position="484"/>
        <end position="504"/>
    </location>
</feature>
<feature type="region of interest" description="Disordered" evidence="2">
    <location>
        <begin position="1"/>
        <end position="56"/>
    </location>
</feature>
<feature type="transmembrane region" description="Helical" evidence="3">
    <location>
        <begin position="242"/>
        <end position="267"/>
    </location>
</feature>